<name>A0A9D2BG57_9BACT</name>
<sequence>MKYNTEEERLVLPEYGRNIQNMVDYCVTIEDREERKRCANTIINIMGNMFPHLRDVNDFKHILWDHLAIMSDFKLDIDYPYEIVKRENLNQKPPRIPYNTNRIRYRHYGKTLELMIRKATELEDGPEKDQLVRLLATQMKKSFLTWNKETVDDRKIFKDLDELSGGAIVLNEEEHKLAESREILGRNNNGGNRKNNYSRNKGR</sequence>
<organism evidence="2 3">
    <name type="scientific">Candidatus Parabacteroides intestinipullorum</name>
    <dbReference type="NCBI Taxonomy" id="2838723"/>
    <lineage>
        <taxon>Bacteria</taxon>
        <taxon>Pseudomonadati</taxon>
        <taxon>Bacteroidota</taxon>
        <taxon>Bacteroidia</taxon>
        <taxon>Bacteroidales</taxon>
        <taxon>Tannerellaceae</taxon>
        <taxon>Parabacteroides</taxon>
    </lineage>
</organism>
<reference evidence="2" key="2">
    <citation type="submission" date="2021-04" db="EMBL/GenBank/DDBJ databases">
        <authorList>
            <person name="Gilroy R."/>
        </authorList>
    </citation>
    <scope>NUCLEOTIDE SEQUENCE</scope>
    <source>
        <strain evidence="2">ChiGjej6B6-14162</strain>
    </source>
</reference>
<dbReference type="Pfam" id="PF14123">
    <property type="entry name" value="DUF4290"/>
    <property type="match status" value="1"/>
</dbReference>
<feature type="region of interest" description="Disordered" evidence="1">
    <location>
        <begin position="181"/>
        <end position="203"/>
    </location>
</feature>
<proteinExistence type="predicted"/>
<dbReference type="AlphaFoldDB" id="A0A9D2BG57"/>
<dbReference type="InterPro" id="IPR025632">
    <property type="entry name" value="DUF4290"/>
</dbReference>
<accession>A0A9D2BG57</accession>
<protein>
    <submittedName>
        <fullName evidence="2">DUF4290 domain-containing protein</fullName>
    </submittedName>
</protein>
<gene>
    <name evidence="2" type="ORF">H9977_07355</name>
</gene>
<evidence type="ECO:0000313" key="2">
    <source>
        <dbReference type="EMBL" id="HIX74833.1"/>
    </source>
</evidence>
<dbReference type="EMBL" id="DXEL01000050">
    <property type="protein sequence ID" value="HIX74833.1"/>
    <property type="molecule type" value="Genomic_DNA"/>
</dbReference>
<evidence type="ECO:0000313" key="3">
    <source>
        <dbReference type="Proteomes" id="UP000886740"/>
    </source>
</evidence>
<evidence type="ECO:0000256" key="1">
    <source>
        <dbReference type="SAM" id="MobiDB-lite"/>
    </source>
</evidence>
<comment type="caution">
    <text evidence="2">The sequence shown here is derived from an EMBL/GenBank/DDBJ whole genome shotgun (WGS) entry which is preliminary data.</text>
</comment>
<feature type="compositionally biased region" description="Low complexity" evidence="1">
    <location>
        <begin position="185"/>
        <end position="203"/>
    </location>
</feature>
<dbReference type="Proteomes" id="UP000886740">
    <property type="component" value="Unassembled WGS sequence"/>
</dbReference>
<reference evidence="2" key="1">
    <citation type="journal article" date="2021" name="PeerJ">
        <title>Extensive microbial diversity within the chicken gut microbiome revealed by metagenomics and culture.</title>
        <authorList>
            <person name="Gilroy R."/>
            <person name="Ravi A."/>
            <person name="Getino M."/>
            <person name="Pursley I."/>
            <person name="Horton D.L."/>
            <person name="Alikhan N.F."/>
            <person name="Baker D."/>
            <person name="Gharbi K."/>
            <person name="Hall N."/>
            <person name="Watson M."/>
            <person name="Adriaenssens E.M."/>
            <person name="Foster-Nyarko E."/>
            <person name="Jarju S."/>
            <person name="Secka A."/>
            <person name="Antonio M."/>
            <person name="Oren A."/>
            <person name="Chaudhuri R.R."/>
            <person name="La Ragione R."/>
            <person name="Hildebrand F."/>
            <person name="Pallen M.J."/>
        </authorList>
    </citation>
    <scope>NUCLEOTIDE SEQUENCE</scope>
    <source>
        <strain evidence="2">ChiGjej6B6-14162</strain>
    </source>
</reference>